<sequence>MKGFVFMMLLISCFLVLPVSYGYSCSSKHTASKKEIKQISKKKAVCSASDHQKSGSKKKMCGHSCDGSGCSCVHGSWIFALKTQHTTLINKTVFVFTQPNSWFFKESTPKPVYLSLWMPPNISC</sequence>
<evidence type="ECO:0000313" key="1">
    <source>
        <dbReference type="EMBL" id="TKT87614.1"/>
    </source>
</evidence>
<evidence type="ECO:0000313" key="2">
    <source>
        <dbReference type="Proteomes" id="UP000304900"/>
    </source>
</evidence>
<dbReference type="EMBL" id="SZVO01000018">
    <property type="protein sequence ID" value="TKT87614.1"/>
    <property type="molecule type" value="Genomic_DNA"/>
</dbReference>
<gene>
    <name evidence="1" type="ORF">FDK13_28920</name>
</gene>
<accession>A0A4U6D1E4</accession>
<name>A0A4U6D1E4_9BACT</name>
<dbReference type="RefSeq" id="WP_137343501.1">
    <property type="nucleotide sequence ID" value="NZ_BSQH01000005.1"/>
</dbReference>
<organism evidence="1 2">
    <name type="scientific">Dyadobacter frigoris</name>
    <dbReference type="NCBI Taxonomy" id="2576211"/>
    <lineage>
        <taxon>Bacteria</taxon>
        <taxon>Pseudomonadati</taxon>
        <taxon>Bacteroidota</taxon>
        <taxon>Cytophagia</taxon>
        <taxon>Cytophagales</taxon>
        <taxon>Spirosomataceae</taxon>
        <taxon>Dyadobacter</taxon>
    </lineage>
</organism>
<reference evidence="1 2" key="1">
    <citation type="submission" date="2019-05" db="EMBL/GenBank/DDBJ databases">
        <title>Dyadobacter AR-3-8 sp. nov., isolated from arctic soil.</title>
        <authorList>
            <person name="Chaudhary D.K."/>
        </authorList>
    </citation>
    <scope>NUCLEOTIDE SEQUENCE [LARGE SCALE GENOMIC DNA]</scope>
    <source>
        <strain evidence="1 2">AR-3-8</strain>
    </source>
</reference>
<comment type="caution">
    <text evidence="1">The sequence shown here is derived from an EMBL/GenBank/DDBJ whole genome shotgun (WGS) entry which is preliminary data.</text>
</comment>
<proteinExistence type="predicted"/>
<protein>
    <submittedName>
        <fullName evidence="1">Uncharacterized protein</fullName>
    </submittedName>
</protein>
<keyword evidence="2" id="KW-1185">Reference proteome</keyword>
<dbReference type="Proteomes" id="UP000304900">
    <property type="component" value="Unassembled WGS sequence"/>
</dbReference>
<dbReference type="AlphaFoldDB" id="A0A4U6D1E4"/>